<evidence type="ECO:0000256" key="1">
    <source>
        <dbReference type="ARBA" id="ARBA00004496"/>
    </source>
</evidence>
<keyword evidence="6 15" id="KW-0963">Cytoplasm</keyword>
<evidence type="ECO:0000256" key="5">
    <source>
        <dbReference type="ARBA" id="ARBA00022485"/>
    </source>
</evidence>
<accession>A0A964T6J5</accession>
<dbReference type="GO" id="GO:0006782">
    <property type="term" value="P:protoporphyrinogen IX biosynthetic process"/>
    <property type="evidence" value="ECO:0007669"/>
    <property type="project" value="TreeGrafter"/>
</dbReference>
<evidence type="ECO:0000256" key="13">
    <source>
        <dbReference type="ARBA" id="ARBA00024295"/>
    </source>
</evidence>
<feature type="binding site" evidence="16">
    <location>
        <position position="179"/>
    </location>
    <ligand>
        <name>S-adenosyl-L-methionine</name>
        <dbReference type="ChEBI" id="CHEBI:59789"/>
        <label>2</label>
    </ligand>
</feature>
<comment type="pathway">
    <text evidence="2 15">Porphyrin-containing compound metabolism; protoporphyrin-IX biosynthesis; protoporphyrinogen-IX from coproporphyrinogen-III (AdoMet route): step 1/1.</text>
</comment>
<keyword evidence="9 15" id="KW-0560">Oxidoreductase</keyword>
<comment type="similarity">
    <text evidence="3 15">Belongs to the anaerobic coproporphyrinogen-III oxidase family.</text>
</comment>
<keyword evidence="7 15" id="KW-0949">S-adenosyl-L-methionine</keyword>
<comment type="function">
    <text evidence="13">Involved in the heme biosynthesis. Catalyzes the anaerobic oxidative decarboxylation of propionate groups of rings A and B of coproporphyrinogen III to yield the vinyl groups in protoporphyrinogen IX.</text>
</comment>
<feature type="binding site" evidence="16">
    <location>
        <position position="50"/>
    </location>
    <ligand>
        <name>S-adenosyl-L-methionine</name>
        <dbReference type="ChEBI" id="CHEBI:59789"/>
        <label>1</label>
    </ligand>
</feature>
<evidence type="ECO:0000256" key="15">
    <source>
        <dbReference type="PIRNR" id="PIRNR000167"/>
    </source>
</evidence>
<feature type="binding site" evidence="16">
    <location>
        <position position="167"/>
    </location>
    <ligand>
        <name>S-adenosyl-L-methionine</name>
        <dbReference type="ChEBI" id="CHEBI:59789"/>
        <label>2</label>
    </ligand>
</feature>
<feature type="binding site" evidence="16">
    <location>
        <position position="324"/>
    </location>
    <ligand>
        <name>S-adenosyl-L-methionine</name>
        <dbReference type="ChEBI" id="CHEBI:59789"/>
        <label>1</label>
    </ligand>
</feature>
<dbReference type="GO" id="GO:0051989">
    <property type="term" value="F:coproporphyrinogen dehydrogenase activity"/>
    <property type="evidence" value="ECO:0007669"/>
    <property type="project" value="UniProtKB-EC"/>
</dbReference>
<dbReference type="SFLD" id="SFLDS00029">
    <property type="entry name" value="Radical_SAM"/>
    <property type="match status" value="1"/>
</dbReference>
<evidence type="ECO:0000256" key="17">
    <source>
        <dbReference type="PIRSR" id="PIRSR000167-2"/>
    </source>
</evidence>
<evidence type="ECO:0000259" key="18">
    <source>
        <dbReference type="PROSITE" id="PS51918"/>
    </source>
</evidence>
<dbReference type="Proteomes" id="UP000773614">
    <property type="component" value="Unassembled WGS sequence"/>
</dbReference>
<keyword evidence="10 15" id="KW-0408">Iron</keyword>
<dbReference type="OrthoDB" id="9808022at2"/>
<feature type="binding site" evidence="16">
    <location>
        <position position="204"/>
    </location>
    <ligand>
        <name>S-adenosyl-L-methionine</name>
        <dbReference type="ChEBI" id="CHEBI:59789"/>
        <label>2</label>
    </ligand>
</feature>
<evidence type="ECO:0000256" key="6">
    <source>
        <dbReference type="ARBA" id="ARBA00022490"/>
    </source>
</evidence>
<dbReference type="InterPro" id="IPR034505">
    <property type="entry name" value="Coproporphyrinogen-III_oxidase"/>
</dbReference>
<feature type="binding site" evidence="16">
    <location>
        <position position="238"/>
    </location>
    <ligand>
        <name>S-adenosyl-L-methionine</name>
        <dbReference type="ChEBI" id="CHEBI:59789"/>
        <label>2</label>
    </ligand>
</feature>
<feature type="binding site" evidence="16">
    <location>
        <begin position="62"/>
        <end position="64"/>
    </location>
    <ligand>
        <name>S-adenosyl-L-methionine</name>
        <dbReference type="ChEBI" id="CHEBI:59789"/>
        <label>2</label>
    </ligand>
</feature>
<dbReference type="PANTHER" id="PTHR13932:SF6">
    <property type="entry name" value="OXYGEN-INDEPENDENT COPROPORPHYRINOGEN III OXIDASE"/>
    <property type="match status" value="1"/>
</dbReference>
<dbReference type="AlphaFoldDB" id="A0A964T6J5"/>
<keyword evidence="20" id="KW-1185">Reference proteome</keyword>
<dbReference type="EMBL" id="SPKJ01000047">
    <property type="protein sequence ID" value="MYZ48749.1"/>
    <property type="molecule type" value="Genomic_DNA"/>
</dbReference>
<dbReference type="PANTHER" id="PTHR13932">
    <property type="entry name" value="COPROPORPHYRINIGEN III OXIDASE"/>
    <property type="match status" value="1"/>
</dbReference>
<dbReference type="SMART" id="SM00729">
    <property type="entry name" value="Elp3"/>
    <property type="match status" value="1"/>
</dbReference>
<evidence type="ECO:0000256" key="11">
    <source>
        <dbReference type="ARBA" id="ARBA00023014"/>
    </source>
</evidence>
<proteinExistence type="inferred from homology"/>
<feature type="binding site" evidence="17">
    <location>
        <position position="56"/>
    </location>
    <ligand>
        <name>[4Fe-4S] cluster</name>
        <dbReference type="ChEBI" id="CHEBI:49883"/>
        <note>4Fe-4S-S-AdoMet</note>
    </ligand>
</feature>
<evidence type="ECO:0000256" key="16">
    <source>
        <dbReference type="PIRSR" id="PIRSR000167-1"/>
    </source>
</evidence>
<dbReference type="GO" id="GO:0051539">
    <property type="term" value="F:4 iron, 4 sulfur cluster binding"/>
    <property type="evidence" value="ECO:0007669"/>
    <property type="project" value="UniProtKB-KW"/>
</dbReference>
<dbReference type="PIRSF" id="PIRSF000167">
    <property type="entry name" value="HemN"/>
    <property type="match status" value="1"/>
</dbReference>
<dbReference type="GO" id="GO:0005737">
    <property type="term" value="C:cytoplasm"/>
    <property type="evidence" value="ECO:0007669"/>
    <property type="project" value="UniProtKB-SubCell"/>
</dbReference>
<dbReference type="PROSITE" id="PS51918">
    <property type="entry name" value="RADICAL_SAM"/>
    <property type="match status" value="1"/>
</dbReference>
<feature type="binding site" evidence="17">
    <location>
        <position position="63"/>
    </location>
    <ligand>
        <name>[4Fe-4S] cluster</name>
        <dbReference type="ChEBI" id="CHEBI:49883"/>
        <note>4Fe-4S-S-AdoMet</note>
    </ligand>
</feature>
<feature type="binding site" evidence="16">
    <location>
        <position position="140"/>
    </location>
    <ligand>
        <name>S-adenosyl-L-methionine</name>
        <dbReference type="ChEBI" id="CHEBI:59789"/>
        <label>1</label>
    </ligand>
</feature>
<gene>
    <name evidence="19" type="primary">hemN</name>
    <name evidence="19" type="ORF">E4O86_13615</name>
</gene>
<dbReference type="InterPro" id="IPR007197">
    <property type="entry name" value="rSAM"/>
</dbReference>
<comment type="subunit">
    <text evidence="4">Monomer.</text>
</comment>
<keyword evidence="12 15" id="KW-0627">Porphyrin biosynthesis</keyword>
<keyword evidence="5 15" id="KW-0004">4Fe-4S</keyword>
<dbReference type="SUPFAM" id="SSF102114">
    <property type="entry name" value="Radical SAM enzymes"/>
    <property type="match status" value="1"/>
</dbReference>
<feature type="domain" description="Radical SAM core" evidence="18">
    <location>
        <begin position="37"/>
        <end position="283"/>
    </location>
</feature>
<evidence type="ECO:0000313" key="19">
    <source>
        <dbReference type="EMBL" id="MYZ48749.1"/>
    </source>
</evidence>
<evidence type="ECO:0000256" key="4">
    <source>
        <dbReference type="ARBA" id="ARBA00011245"/>
    </source>
</evidence>
<dbReference type="InterPro" id="IPR006638">
    <property type="entry name" value="Elp3/MiaA/NifB-like_rSAM"/>
</dbReference>
<evidence type="ECO:0000256" key="14">
    <source>
        <dbReference type="ARBA" id="ARBA00048321"/>
    </source>
</evidence>
<dbReference type="InterPro" id="IPR023404">
    <property type="entry name" value="rSAM_horseshoe"/>
</dbReference>
<dbReference type="InterPro" id="IPR010723">
    <property type="entry name" value="HemN_C"/>
</dbReference>
<keyword evidence="8 15" id="KW-0479">Metal-binding</keyword>
<feature type="binding site" evidence="16">
    <location>
        <position position="107"/>
    </location>
    <ligand>
        <name>S-adenosyl-L-methionine</name>
        <dbReference type="ChEBI" id="CHEBI:59789"/>
        <label>1</label>
    </ligand>
</feature>
<evidence type="ECO:0000256" key="2">
    <source>
        <dbReference type="ARBA" id="ARBA00004785"/>
    </source>
</evidence>
<feature type="binding site" evidence="17">
    <location>
        <position position="60"/>
    </location>
    <ligand>
        <name>[4Fe-4S] cluster</name>
        <dbReference type="ChEBI" id="CHEBI:49883"/>
        <note>4Fe-4S-S-AdoMet</note>
    </ligand>
</feature>
<evidence type="ECO:0000256" key="8">
    <source>
        <dbReference type="ARBA" id="ARBA00022723"/>
    </source>
</evidence>
<comment type="subcellular location">
    <subcellularLocation>
        <location evidence="1 15">Cytoplasm</location>
    </subcellularLocation>
</comment>
<evidence type="ECO:0000256" key="7">
    <source>
        <dbReference type="ARBA" id="ARBA00022691"/>
    </source>
</evidence>
<name>A0A964T6J5_9HYPH</name>
<dbReference type="Gene3D" id="1.10.10.920">
    <property type="match status" value="1"/>
</dbReference>
<dbReference type="NCBIfam" id="TIGR00538">
    <property type="entry name" value="hemN"/>
    <property type="match status" value="1"/>
</dbReference>
<reference evidence="19" key="1">
    <citation type="submission" date="2019-03" db="EMBL/GenBank/DDBJ databases">
        <title>Afifella sp. nov., isolated from activated sludge.</title>
        <authorList>
            <person name="Li Q."/>
            <person name="Liu Y."/>
        </authorList>
    </citation>
    <scope>NUCLEOTIDE SEQUENCE</scope>
    <source>
        <strain evidence="19">L72</strain>
    </source>
</reference>
<dbReference type="SFLD" id="SFLDG01065">
    <property type="entry name" value="anaerobic_coproporphyrinogen-I"/>
    <property type="match status" value="1"/>
</dbReference>
<evidence type="ECO:0000256" key="3">
    <source>
        <dbReference type="ARBA" id="ARBA00005493"/>
    </source>
</evidence>
<evidence type="ECO:0000256" key="9">
    <source>
        <dbReference type="ARBA" id="ARBA00023002"/>
    </source>
</evidence>
<evidence type="ECO:0000313" key="20">
    <source>
        <dbReference type="Proteomes" id="UP000773614"/>
    </source>
</evidence>
<protein>
    <recommendedName>
        <fullName evidence="15">Coproporphyrinogen-III oxidase</fullName>
        <ecNumber evidence="15">1.3.98.3</ecNumber>
    </recommendedName>
</protein>
<dbReference type="RefSeq" id="WP_161141094.1">
    <property type="nucleotide sequence ID" value="NZ_SPKJ01000047.1"/>
</dbReference>
<comment type="cofactor">
    <cofactor evidence="15 17">
        <name>[4Fe-4S] cluster</name>
        <dbReference type="ChEBI" id="CHEBI:49883"/>
    </cofactor>
    <text evidence="15 17">Binds 1 [4Fe-4S] cluster. The cluster is coordinated with 3 cysteines and an exchangeable S-adenosyl-L-methionine.</text>
</comment>
<dbReference type="Pfam" id="PF06969">
    <property type="entry name" value="HemN_C"/>
    <property type="match status" value="1"/>
</dbReference>
<evidence type="ECO:0000256" key="12">
    <source>
        <dbReference type="ARBA" id="ARBA00023244"/>
    </source>
</evidence>
<dbReference type="GO" id="GO:0004109">
    <property type="term" value="F:coproporphyrinogen oxidase activity"/>
    <property type="evidence" value="ECO:0007669"/>
    <property type="project" value="InterPro"/>
</dbReference>
<organism evidence="19 20">
    <name type="scientific">Propylenella binzhouense</name>
    <dbReference type="NCBI Taxonomy" id="2555902"/>
    <lineage>
        <taxon>Bacteria</taxon>
        <taxon>Pseudomonadati</taxon>
        <taxon>Pseudomonadota</taxon>
        <taxon>Alphaproteobacteria</taxon>
        <taxon>Hyphomicrobiales</taxon>
        <taxon>Propylenellaceae</taxon>
        <taxon>Propylenella</taxon>
    </lineage>
</organism>
<comment type="caution">
    <text evidence="19">The sequence shown here is derived from an EMBL/GenBank/DDBJ whole genome shotgun (WGS) entry which is preliminary data.</text>
</comment>
<sequence length="449" mass="49611">MEKDVIRRHAAPVPRYTSYPTAPHFTERVDAATYRSWLGRLPRDARLSLYCHIPFCDTLCWFCGCHTKETRQYAPVAAYAGALAAEIRTVGGLLPEGPEVRQVHWGGGSPTILSAGDIARLAGALREAFRFAGDAEFSIEVDPRMLDEARIEALADAGVTRASFGVQDFDPEVQKAINRVQTYEETEAVVEAFRARGVRSLNIDVLYGLPRQTRDAVEHTVRKVVALRPDRIALFGYAHVPWMKKHQTMIHAEELPDVVERFAQANRAASILVASGYERIGMDHFALPGDSLAVAAREGRLHRNFQGYTADAYDALIGLGASAIGQLPQGYVQNEVATGRYRARVEAGELAVVRGFELSAEDRIRAYAIERLMCEFRLSRNDLAARFGDEAEEVLEEAAYLAQRDEDGFLAEEGDAIAVTPRGRPFVRTICAALDPYFMAGAARHSVAV</sequence>
<dbReference type="InterPro" id="IPR004558">
    <property type="entry name" value="Coprogen_oxidase_HemN"/>
</dbReference>
<dbReference type="CDD" id="cd01335">
    <property type="entry name" value="Radical_SAM"/>
    <property type="match status" value="1"/>
</dbReference>
<dbReference type="EC" id="1.3.98.3" evidence="15"/>
<dbReference type="Pfam" id="PF04055">
    <property type="entry name" value="Radical_SAM"/>
    <property type="match status" value="1"/>
</dbReference>
<dbReference type="InterPro" id="IPR058240">
    <property type="entry name" value="rSAM_sf"/>
</dbReference>
<keyword evidence="11 15" id="KW-0411">Iron-sulfur</keyword>
<dbReference type="Gene3D" id="3.80.30.20">
    <property type="entry name" value="tm_1862 like domain"/>
    <property type="match status" value="1"/>
</dbReference>
<dbReference type="GO" id="GO:0046872">
    <property type="term" value="F:metal ion binding"/>
    <property type="evidence" value="ECO:0007669"/>
    <property type="project" value="UniProtKB-KW"/>
</dbReference>
<comment type="catalytic activity">
    <reaction evidence="14 15">
        <text>coproporphyrinogen III + 2 S-adenosyl-L-methionine = protoporphyrinogen IX + 2 5'-deoxyadenosine + 2 L-methionine + 2 CO2</text>
        <dbReference type="Rhea" id="RHEA:15425"/>
        <dbReference type="ChEBI" id="CHEBI:16526"/>
        <dbReference type="ChEBI" id="CHEBI:17319"/>
        <dbReference type="ChEBI" id="CHEBI:57307"/>
        <dbReference type="ChEBI" id="CHEBI:57309"/>
        <dbReference type="ChEBI" id="CHEBI:57844"/>
        <dbReference type="ChEBI" id="CHEBI:59789"/>
        <dbReference type="EC" id="1.3.98.3"/>
    </reaction>
</comment>
<evidence type="ECO:0000256" key="10">
    <source>
        <dbReference type="ARBA" id="ARBA00023004"/>
    </source>
</evidence>